<sequence length="552" mass="60274">VNPLTGQIYETDFAVHRGVVIGCGSYDAMVNVDLGGAYVCPGFIEGHIHIESSMLSPERFAEAVVRWGTTTVVADPHEIANVLGHDGIEYFLKCAEAVSIVDLFFMLPSCVPASHLETSGSVLTATDLHRYLNHERVLGLGEVMNFPGVVSGDRTVWDKILLFRNTIIDGHAPLLTGKALNAYVLSGIRSDHECTTPREALEKLAKGMTLMIREGSQTRDLENLISVVNDTTWSRCMFVSDDRHPDDLLKLGHLNLQVNKAVECGLDPVRALAMVTLVPAQYFGFRDRGALVPGALADFSVSPTLTPWKVERVFKKGREVVKEGQLVERVSVMVQPPESPMALAEISAEDLALYARGKGGKPFIRVIALQKDSIITDHLVEEASVENGLVVSDPERDVLKVVVWNRYREKEKPAVGFCRGFGLKKGAIASTIAHDNHNLIAVGVDDESIASAAEAVRSCRGGLAVAERAGKVRILPLPIAGLMSDEHVERVAEKMQELKEEAARLGALYENPFMALSFLALPVIPRLKITDKGIVDVEAFKLVSVFVDDNNQ</sequence>
<evidence type="ECO:0000259" key="7">
    <source>
        <dbReference type="Pfam" id="PF13382"/>
    </source>
</evidence>
<dbReference type="Pfam" id="PF01979">
    <property type="entry name" value="Amidohydro_1"/>
    <property type="match status" value="1"/>
</dbReference>
<keyword evidence="3 8" id="KW-0378">Hydrolase</keyword>
<dbReference type="InterPro" id="IPR006680">
    <property type="entry name" value="Amidohydro-rel"/>
</dbReference>
<dbReference type="GO" id="GO:0006146">
    <property type="term" value="P:adenine catabolic process"/>
    <property type="evidence" value="ECO:0007669"/>
    <property type="project" value="InterPro"/>
</dbReference>
<accession>A0A7C0WUH6</accession>
<dbReference type="InterPro" id="IPR006679">
    <property type="entry name" value="Adenine_deam"/>
</dbReference>
<dbReference type="Pfam" id="PF13382">
    <property type="entry name" value="Adenine_deam_C"/>
    <property type="match status" value="1"/>
</dbReference>
<dbReference type="SUPFAM" id="SSF51338">
    <property type="entry name" value="Composite domain of metallo-dependent hydrolases"/>
    <property type="match status" value="1"/>
</dbReference>
<dbReference type="GO" id="GO:0000034">
    <property type="term" value="F:adenine deaminase activity"/>
    <property type="evidence" value="ECO:0007669"/>
    <property type="project" value="UniProtKB-EC"/>
</dbReference>
<comment type="catalytic activity">
    <reaction evidence="5">
        <text>adenine + H2O + H(+) = hypoxanthine + NH4(+)</text>
        <dbReference type="Rhea" id="RHEA:23688"/>
        <dbReference type="ChEBI" id="CHEBI:15377"/>
        <dbReference type="ChEBI" id="CHEBI:15378"/>
        <dbReference type="ChEBI" id="CHEBI:16708"/>
        <dbReference type="ChEBI" id="CHEBI:17368"/>
        <dbReference type="ChEBI" id="CHEBI:28938"/>
        <dbReference type="EC" id="3.5.4.2"/>
    </reaction>
</comment>
<evidence type="ECO:0000256" key="1">
    <source>
        <dbReference type="ARBA" id="ARBA00006773"/>
    </source>
</evidence>
<dbReference type="InterPro" id="IPR026912">
    <property type="entry name" value="Adenine_deam_C"/>
</dbReference>
<dbReference type="SUPFAM" id="SSF51556">
    <property type="entry name" value="Metallo-dependent hydrolases"/>
    <property type="match status" value="1"/>
</dbReference>
<feature type="domain" description="Adenine deaminase C-terminal" evidence="7">
    <location>
        <begin position="374"/>
        <end position="541"/>
    </location>
</feature>
<dbReference type="NCBIfam" id="TIGR01178">
    <property type="entry name" value="ade"/>
    <property type="match status" value="1"/>
</dbReference>
<dbReference type="AlphaFoldDB" id="A0A7C0WUH6"/>
<dbReference type="Gene3D" id="3.20.20.140">
    <property type="entry name" value="Metal-dependent hydrolases"/>
    <property type="match status" value="1"/>
</dbReference>
<dbReference type="HAMAP" id="MF_01518">
    <property type="entry name" value="Adenine_deamin"/>
    <property type="match status" value="1"/>
</dbReference>
<dbReference type="InterPro" id="IPR032466">
    <property type="entry name" value="Metal_Hydrolase"/>
</dbReference>
<dbReference type="EMBL" id="DQZW01000171">
    <property type="protein sequence ID" value="HDL89972.1"/>
    <property type="molecule type" value="Genomic_DNA"/>
</dbReference>
<dbReference type="InterPro" id="IPR011059">
    <property type="entry name" value="Metal-dep_hydrolase_composite"/>
</dbReference>
<evidence type="ECO:0000256" key="2">
    <source>
        <dbReference type="ARBA" id="ARBA00012782"/>
    </source>
</evidence>
<dbReference type="EC" id="3.5.4.2" evidence="2"/>
<comment type="caution">
    <text evidence="8">The sequence shown here is derived from an EMBL/GenBank/DDBJ whole genome shotgun (WGS) entry which is preliminary data.</text>
</comment>
<dbReference type="Gene3D" id="2.30.40.10">
    <property type="entry name" value="Urease, subunit C, domain 1"/>
    <property type="match status" value="1"/>
</dbReference>
<gene>
    <name evidence="8" type="primary">ade</name>
    <name evidence="8" type="ORF">ENG14_03615</name>
</gene>
<dbReference type="PANTHER" id="PTHR11113">
    <property type="entry name" value="N-ACETYLGLUCOSAMINE-6-PHOSPHATE DEACETYLASE"/>
    <property type="match status" value="1"/>
</dbReference>
<dbReference type="PANTHER" id="PTHR11113:SF2">
    <property type="entry name" value="ADENINE DEAMINASE"/>
    <property type="match status" value="1"/>
</dbReference>
<feature type="non-terminal residue" evidence="8">
    <location>
        <position position="1"/>
    </location>
</feature>
<keyword evidence="4" id="KW-0464">Manganese</keyword>
<protein>
    <recommendedName>
        <fullName evidence="2">adenine deaminase</fullName>
        <ecNumber evidence="2">3.5.4.2</ecNumber>
    </recommendedName>
</protein>
<evidence type="ECO:0000256" key="3">
    <source>
        <dbReference type="ARBA" id="ARBA00022801"/>
    </source>
</evidence>
<proteinExistence type="inferred from homology"/>
<evidence type="ECO:0000256" key="4">
    <source>
        <dbReference type="ARBA" id="ARBA00023211"/>
    </source>
</evidence>
<feature type="domain" description="Amidohydrolase-related" evidence="6">
    <location>
        <begin position="38"/>
        <end position="320"/>
    </location>
</feature>
<organism evidence="8">
    <name type="scientific">Thermodesulforhabdus norvegica</name>
    <dbReference type="NCBI Taxonomy" id="39841"/>
    <lineage>
        <taxon>Bacteria</taxon>
        <taxon>Pseudomonadati</taxon>
        <taxon>Thermodesulfobacteriota</taxon>
        <taxon>Syntrophobacteria</taxon>
        <taxon>Syntrophobacterales</taxon>
        <taxon>Thermodesulforhabdaceae</taxon>
        <taxon>Thermodesulforhabdus</taxon>
    </lineage>
</organism>
<name>A0A7C0WUH6_9BACT</name>
<dbReference type="Proteomes" id="UP000886355">
    <property type="component" value="Unassembled WGS sequence"/>
</dbReference>
<dbReference type="CDD" id="cd01295">
    <property type="entry name" value="AdeC"/>
    <property type="match status" value="1"/>
</dbReference>
<comment type="similarity">
    <text evidence="1">Belongs to the metallo-dependent hydrolases superfamily. Adenine deaminase family.</text>
</comment>
<evidence type="ECO:0000256" key="5">
    <source>
        <dbReference type="ARBA" id="ARBA00047720"/>
    </source>
</evidence>
<reference evidence="8" key="1">
    <citation type="journal article" date="2020" name="mSystems">
        <title>Genome- and Community-Level Interaction Insights into Carbon Utilization and Element Cycling Functions of Hydrothermarchaeota in Hydrothermal Sediment.</title>
        <authorList>
            <person name="Zhou Z."/>
            <person name="Liu Y."/>
            <person name="Xu W."/>
            <person name="Pan J."/>
            <person name="Luo Z.H."/>
            <person name="Li M."/>
        </authorList>
    </citation>
    <scope>NUCLEOTIDE SEQUENCE [LARGE SCALE GENOMIC DNA]</scope>
    <source>
        <strain evidence="8">HyVt-19</strain>
    </source>
</reference>
<evidence type="ECO:0000259" key="6">
    <source>
        <dbReference type="Pfam" id="PF01979"/>
    </source>
</evidence>
<evidence type="ECO:0000313" key="8">
    <source>
        <dbReference type="EMBL" id="HDL89972.1"/>
    </source>
</evidence>